<proteinExistence type="predicted"/>
<feature type="domain" description="Peptidase S33 tripeptidyl aminopeptidase-like C-terminal" evidence="3">
    <location>
        <begin position="277"/>
        <end position="335"/>
    </location>
</feature>
<reference evidence="4 5" key="1">
    <citation type="submission" date="2015-10" db="EMBL/GenBank/DDBJ databases">
        <title>Full genome of DAOMC 229536 Phialocephala scopiformis, a fungal endophyte of spruce producing the potent anti-insectan compound rugulosin.</title>
        <authorList>
            <consortium name="DOE Joint Genome Institute"/>
            <person name="Walker A.K."/>
            <person name="Frasz S.L."/>
            <person name="Seifert K.A."/>
            <person name="Miller J.D."/>
            <person name="Mondo S.J."/>
            <person name="Labutti K."/>
            <person name="Lipzen A."/>
            <person name="Dockter R."/>
            <person name="Kennedy M."/>
            <person name="Grigoriev I.V."/>
            <person name="Spatafora J.W."/>
        </authorList>
    </citation>
    <scope>NUCLEOTIDE SEQUENCE [LARGE SCALE GENOMIC DNA]</scope>
    <source>
        <strain evidence="4 5">CBS 120377</strain>
    </source>
</reference>
<sequence length="339" mass="37832">MIPAQANPSERKSDMQTGVSANCLKELNPKENLCDKLHLIVHVSSFTDHRRNSQESSDMATPSRRIITHPNGQTTHVFDDDFTDPWIPRETIVIQHGFARHGAFWYHWVPFLARRYRVIRRDARGHGRSSYPRPGDNYDYSVETVVGEIIDTLDQLRLSKVHFLGESTSGFVGEILAAKHPERLHSLIICSSPAYLPDAALSLFSFGHSSWPAACRTLGSRGWAEALSKVPGTVSIPDPAYIQWWIDQVALSTGEGLAGYAEFLSKADARPYLEKIRVPMLILAPARSAATKLEEQRAIQAQVVNSQLVVIDGQGHEIYVEMAEECQKAVDTFLSGLSR</sequence>
<dbReference type="InterPro" id="IPR029058">
    <property type="entry name" value="AB_hydrolase_fold"/>
</dbReference>
<dbReference type="GO" id="GO:0046464">
    <property type="term" value="P:acylglycerol catabolic process"/>
    <property type="evidence" value="ECO:0007669"/>
    <property type="project" value="TreeGrafter"/>
</dbReference>
<keyword evidence="4" id="KW-0378">Hydrolase</keyword>
<dbReference type="RefSeq" id="XP_018067707.1">
    <property type="nucleotide sequence ID" value="XM_018215514.1"/>
</dbReference>
<accession>A0A194X0F6</accession>
<evidence type="ECO:0000313" key="5">
    <source>
        <dbReference type="Proteomes" id="UP000070700"/>
    </source>
</evidence>
<dbReference type="PANTHER" id="PTHR43798">
    <property type="entry name" value="MONOACYLGLYCEROL LIPASE"/>
    <property type="match status" value="1"/>
</dbReference>
<dbReference type="AlphaFoldDB" id="A0A194X0F6"/>
<keyword evidence="5" id="KW-1185">Reference proteome</keyword>
<dbReference type="InParanoid" id="A0A194X0F6"/>
<dbReference type="InterPro" id="IPR000073">
    <property type="entry name" value="AB_hydrolase_1"/>
</dbReference>
<evidence type="ECO:0000259" key="2">
    <source>
        <dbReference type="Pfam" id="PF00561"/>
    </source>
</evidence>
<protein>
    <submittedName>
        <fullName evidence="4">Alpha/beta-hydrolase</fullName>
    </submittedName>
</protein>
<dbReference type="GO" id="GO:0047372">
    <property type="term" value="F:monoacylglycerol lipase activity"/>
    <property type="evidence" value="ECO:0007669"/>
    <property type="project" value="TreeGrafter"/>
</dbReference>
<dbReference type="Pfam" id="PF00561">
    <property type="entry name" value="Abhydrolase_1"/>
    <property type="match status" value="1"/>
</dbReference>
<dbReference type="GeneID" id="28825240"/>
<dbReference type="Pfam" id="PF08386">
    <property type="entry name" value="Abhydrolase_4"/>
    <property type="match status" value="1"/>
</dbReference>
<feature type="region of interest" description="Disordered" evidence="1">
    <location>
        <begin position="50"/>
        <end position="74"/>
    </location>
</feature>
<gene>
    <name evidence="4" type="ORF">LY89DRAFT_687505</name>
</gene>
<dbReference type="KEGG" id="psco:LY89DRAFT_687505"/>
<feature type="domain" description="AB hydrolase-1" evidence="2">
    <location>
        <begin position="91"/>
        <end position="209"/>
    </location>
</feature>
<evidence type="ECO:0000313" key="4">
    <source>
        <dbReference type="EMBL" id="KUJ13352.1"/>
    </source>
</evidence>
<dbReference type="Proteomes" id="UP000070700">
    <property type="component" value="Unassembled WGS sequence"/>
</dbReference>
<evidence type="ECO:0000259" key="3">
    <source>
        <dbReference type="Pfam" id="PF08386"/>
    </source>
</evidence>
<dbReference type="OrthoDB" id="8119704at2759"/>
<dbReference type="SUPFAM" id="SSF53474">
    <property type="entry name" value="alpha/beta-Hydrolases"/>
    <property type="match status" value="1"/>
</dbReference>
<evidence type="ECO:0000256" key="1">
    <source>
        <dbReference type="SAM" id="MobiDB-lite"/>
    </source>
</evidence>
<name>A0A194X0F6_MOLSC</name>
<dbReference type="GO" id="GO:0016020">
    <property type="term" value="C:membrane"/>
    <property type="evidence" value="ECO:0007669"/>
    <property type="project" value="TreeGrafter"/>
</dbReference>
<organism evidence="4 5">
    <name type="scientific">Mollisia scopiformis</name>
    <name type="common">Conifer needle endophyte fungus</name>
    <name type="synonym">Phialocephala scopiformis</name>
    <dbReference type="NCBI Taxonomy" id="149040"/>
    <lineage>
        <taxon>Eukaryota</taxon>
        <taxon>Fungi</taxon>
        <taxon>Dikarya</taxon>
        <taxon>Ascomycota</taxon>
        <taxon>Pezizomycotina</taxon>
        <taxon>Leotiomycetes</taxon>
        <taxon>Helotiales</taxon>
        <taxon>Mollisiaceae</taxon>
        <taxon>Mollisia</taxon>
    </lineage>
</organism>
<dbReference type="EMBL" id="KQ947422">
    <property type="protein sequence ID" value="KUJ13352.1"/>
    <property type="molecule type" value="Genomic_DNA"/>
</dbReference>
<dbReference type="InterPro" id="IPR013595">
    <property type="entry name" value="Pept_S33_TAP-like_C"/>
</dbReference>
<dbReference type="Gene3D" id="3.40.50.1820">
    <property type="entry name" value="alpha/beta hydrolase"/>
    <property type="match status" value="1"/>
</dbReference>
<dbReference type="InterPro" id="IPR050266">
    <property type="entry name" value="AB_hydrolase_sf"/>
</dbReference>
<dbReference type="PANTHER" id="PTHR43798:SF33">
    <property type="entry name" value="HYDROLASE, PUTATIVE (AFU_ORTHOLOGUE AFUA_2G14860)-RELATED"/>
    <property type="match status" value="1"/>
</dbReference>